<dbReference type="eggNOG" id="COG3141">
    <property type="taxonomic scope" value="Bacteria"/>
</dbReference>
<feature type="region of interest" description="Disordered" evidence="1">
    <location>
        <begin position="121"/>
        <end position="149"/>
    </location>
</feature>
<accession>B3PEB8</accession>
<sequence length="149" mass="16837">MEDAALSMADMAGHNTHHKAVDILHRPNYCIKKQYQYEDNTMAVIAVWQCDRDGSMFEDRKLAEEHDKYLELAANITQLIEDNIPGIDDKHSEAIGLLLAQRRELLAKACKGKPDELLQPFTYEPPQMLNGKQDKSGKDDNIVSLAANQ</sequence>
<name>B3PEB8_CELJU</name>
<reference evidence="2 3" key="1">
    <citation type="journal article" date="2008" name="J. Bacteriol.">
        <title>Insights into plant cell wall degradation from the genome sequence of the soil bacterium Cellvibrio japonicus.</title>
        <authorList>
            <person name="Deboy R.T."/>
            <person name="Mongodin E.F."/>
            <person name="Fouts D.E."/>
            <person name="Tailford L.E."/>
            <person name="Khouri H."/>
            <person name="Emerson J.B."/>
            <person name="Mohamoud Y."/>
            <person name="Watkins K."/>
            <person name="Henrissat B."/>
            <person name="Gilbert H.J."/>
            <person name="Nelson K.E."/>
        </authorList>
    </citation>
    <scope>NUCLEOTIDE SEQUENCE [LARGE SCALE GENOMIC DNA]</scope>
    <source>
        <strain evidence="2 3">Ueda107</strain>
    </source>
</reference>
<dbReference type="Proteomes" id="UP000001036">
    <property type="component" value="Chromosome"/>
</dbReference>
<dbReference type="HOGENOM" id="CLU_146554_2_0_6"/>
<organism evidence="2 3">
    <name type="scientific">Cellvibrio japonicus (strain Ueda107)</name>
    <name type="common">Pseudomonas fluorescens subsp. cellulosa</name>
    <dbReference type="NCBI Taxonomy" id="498211"/>
    <lineage>
        <taxon>Bacteria</taxon>
        <taxon>Pseudomonadati</taxon>
        <taxon>Pseudomonadota</taxon>
        <taxon>Gammaproteobacteria</taxon>
        <taxon>Cellvibrionales</taxon>
        <taxon>Cellvibrionaceae</taxon>
        <taxon>Cellvibrio</taxon>
    </lineage>
</organism>
<proteinExistence type="predicted"/>
<evidence type="ECO:0000256" key="1">
    <source>
        <dbReference type="SAM" id="MobiDB-lite"/>
    </source>
</evidence>
<dbReference type="InterPro" id="IPR009813">
    <property type="entry name" value="Uncharacterised_YebG"/>
</dbReference>
<evidence type="ECO:0000313" key="3">
    <source>
        <dbReference type="Proteomes" id="UP000001036"/>
    </source>
</evidence>
<keyword evidence="3" id="KW-1185">Reference proteome</keyword>
<gene>
    <name evidence="2" type="ordered locus">CJA_3220</name>
</gene>
<dbReference type="STRING" id="498211.CJA_3220"/>
<evidence type="ECO:0000313" key="2">
    <source>
        <dbReference type="EMBL" id="ACE83185.1"/>
    </source>
</evidence>
<dbReference type="InterPro" id="IPR038627">
    <property type="entry name" value="YebG-like_sf"/>
</dbReference>
<dbReference type="EMBL" id="CP000934">
    <property type="protein sequence ID" value="ACE83185.1"/>
    <property type="molecule type" value="Genomic_DNA"/>
</dbReference>
<dbReference type="AlphaFoldDB" id="B3PEB8"/>
<feature type="compositionally biased region" description="Basic and acidic residues" evidence="1">
    <location>
        <begin position="132"/>
        <end position="141"/>
    </location>
</feature>
<dbReference type="RefSeq" id="WP_012488797.1">
    <property type="nucleotide sequence ID" value="NC_010995.1"/>
</dbReference>
<dbReference type="Gene3D" id="1.10.10.710">
    <property type="entry name" value="PSPTO_1197 like"/>
    <property type="match status" value="1"/>
</dbReference>
<dbReference type="Pfam" id="PF07130">
    <property type="entry name" value="YebG"/>
    <property type="match status" value="1"/>
</dbReference>
<dbReference type="KEGG" id="cja:CJA_3220"/>
<protein>
    <submittedName>
        <fullName evidence="2">Uncharacterized protein</fullName>
    </submittedName>
</protein>